<dbReference type="GO" id="GO:0006508">
    <property type="term" value="P:proteolysis"/>
    <property type="evidence" value="ECO:0007669"/>
    <property type="project" value="UniProtKB-KW"/>
</dbReference>
<dbReference type="Proteomes" id="UP000035740">
    <property type="component" value="Unassembled WGS sequence"/>
</dbReference>
<dbReference type="FunFam" id="2.40.70.10:FF:000115">
    <property type="entry name" value="Lysosomal aspartic protease"/>
    <property type="match status" value="1"/>
</dbReference>
<evidence type="ECO:0000256" key="3">
    <source>
        <dbReference type="ARBA" id="ARBA00022750"/>
    </source>
</evidence>
<dbReference type="PANTHER" id="PTHR47966">
    <property type="entry name" value="BETA-SITE APP-CLEAVING ENZYME, ISOFORM A-RELATED"/>
    <property type="match status" value="1"/>
</dbReference>
<keyword evidence="7" id="KW-0325">Glycoprotein</keyword>
<feature type="domain" description="Saposin B-type" evidence="12">
    <location>
        <begin position="373"/>
        <end position="414"/>
    </location>
</feature>
<dbReference type="OrthoDB" id="771136at2759"/>
<evidence type="ECO:0000256" key="7">
    <source>
        <dbReference type="ARBA" id="ARBA00023180"/>
    </source>
</evidence>
<dbReference type="InterPro" id="IPR001461">
    <property type="entry name" value="Aspartic_peptidase_A1"/>
</dbReference>
<keyword evidence="2 10" id="KW-0645">Protease</keyword>
<evidence type="ECO:0000256" key="6">
    <source>
        <dbReference type="ARBA" id="ARBA00023157"/>
    </source>
</evidence>
<dbReference type="Gramene" id="KMS98621">
    <property type="protein sequence ID" value="KMS98621"/>
    <property type="gene ID" value="BVRB_3g070190"/>
</dbReference>
<feature type="active site" evidence="8">
    <location>
        <position position="97"/>
    </location>
</feature>
<dbReference type="InterPro" id="IPR011001">
    <property type="entry name" value="Saposin-like"/>
</dbReference>
<evidence type="ECO:0000313" key="15">
    <source>
        <dbReference type="Proteomes" id="UP000035740"/>
    </source>
</evidence>
<keyword evidence="4 10" id="KW-0378">Hydrolase</keyword>
<keyword evidence="11" id="KW-0732">Signal</keyword>
<dbReference type="InterPro" id="IPR033121">
    <property type="entry name" value="PEPTIDASE_A1"/>
</dbReference>
<feature type="chain" id="PRO_5005294627" description="Peptidase A1 domain-containing protein" evidence="11">
    <location>
        <begin position="33"/>
        <end position="503"/>
    </location>
</feature>
<dbReference type="Pfam" id="PF03489">
    <property type="entry name" value="SapB_2"/>
    <property type="match status" value="1"/>
</dbReference>
<name>A0A0J8BCL6_BETVV</name>
<dbReference type="Pfam" id="PF00026">
    <property type="entry name" value="Asp"/>
    <property type="match status" value="1"/>
</dbReference>
<proteinExistence type="inferred from homology"/>
<sequence length="503" mass="55961">MEYTERMGSRARMILVVWFCSWTLSSSMVASADVWTRIELKKRPLDLTRVTAKGFNVKRDHKDLDSAIVYLKNFMNIQYYGEIGIGTPPQKFNVVFDTGSSNLWVPSSTCFFSIACYFHNSYRSKLSTTYTKIGKLCKIPHGSGFISGFFSQDNVKVGGLLVKDQVFVEAEIERSLDLILMEYDGIVGLGFQDMSVGDVAPLWYNMVQQGLFSRQIFSLWLNQDPEDKELGGEIVFGGTDWRHHQGDHTYVSVADNGYWQIEVKDLHIGSCSTGLCLDGCAAILDSGTSLLAGPAMAVDRIHHAIGAEGIVSLKCKTVVSKYGPRIWDRLISGLEPEKICSDIGLCTYNNSSSGYMSGKNGTFFNGKFEEESNTSFCGFCEMAVIWVQVQIKERKAKGKIFKYMNKLCEEIPNPGQKLFVDCEKIGDMPPISFTIGDQAFPLMPEQYILKVKEGCSNVCFSGIVAMEVPPPQGPLWILGNIFLGAYHTIFDFGNLQVGFAKAA</sequence>
<evidence type="ECO:0008006" key="16">
    <source>
        <dbReference type="Google" id="ProtNLM"/>
    </source>
</evidence>
<evidence type="ECO:0000256" key="4">
    <source>
        <dbReference type="ARBA" id="ARBA00022801"/>
    </source>
</evidence>
<dbReference type="Gene3D" id="2.40.70.10">
    <property type="entry name" value="Acid Proteases"/>
    <property type="match status" value="2"/>
</dbReference>
<dbReference type="PROSITE" id="PS50015">
    <property type="entry name" value="SAP_B"/>
    <property type="match status" value="2"/>
</dbReference>
<gene>
    <name evidence="14" type="ORF">BVRB_3g070190</name>
</gene>
<evidence type="ECO:0000256" key="10">
    <source>
        <dbReference type="RuleBase" id="RU000454"/>
    </source>
</evidence>
<dbReference type="SUPFAM" id="SSF50630">
    <property type="entry name" value="Acid proteases"/>
    <property type="match status" value="1"/>
</dbReference>
<feature type="disulfide bond" evidence="9">
    <location>
        <begin position="110"/>
        <end position="116"/>
    </location>
</feature>
<dbReference type="Pfam" id="PF05184">
    <property type="entry name" value="SapB_1"/>
    <property type="match status" value="1"/>
</dbReference>
<evidence type="ECO:0000259" key="12">
    <source>
        <dbReference type="PROSITE" id="PS50015"/>
    </source>
</evidence>
<dbReference type="PROSITE" id="PS51767">
    <property type="entry name" value="PEPTIDASE_A1"/>
    <property type="match status" value="1"/>
</dbReference>
<dbReference type="AlphaFoldDB" id="A0A0J8BCL6"/>
<evidence type="ECO:0000256" key="11">
    <source>
        <dbReference type="SAM" id="SignalP"/>
    </source>
</evidence>
<protein>
    <recommendedName>
        <fullName evidence="16">Peptidase A1 domain-containing protein</fullName>
    </recommendedName>
</protein>
<dbReference type="InterPro" id="IPR001969">
    <property type="entry name" value="Aspartic_peptidase_AS"/>
</dbReference>
<evidence type="ECO:0000313" key="14">
    <source>
        <dbReference type="EMBL" id="KMS98621.1"/>
    </source>
</evidence>
<keyword evidence="5" id="KW-0865">Zymogen</keyword>
<comment type="similarity">
    <text evidence="1 10">Belongs to the peptidase A1 family.</text>
</comment>
<reference evidence="14 15" key="1">
    <citation type="journal article" date="2014" name="Nature">
        <title>The genome of the recently domesticated crop plant sugar beet (Beta vulgaris).</title>
        <authorList>
            <person name="Dohm J.C."/>
            <person name="Minoche A.E."/>
            <person name="Holtgrawe D."/>
            <person name="Capella-Gutierrez S."/>
            <person name="Zakrzewski F."/>
            <person name="Tafer H."/>
            <person name="Rupp O."/>
            <person name="Sorensen T.R."/>
            <person name="Stracke R."/>
            <person name="Reinhardt R."/>
            <person name="Goesmann A."/>
            <person name="Kraft T."/>
            <person name="Schulz B."/>
            <person name="Stadler P.F."/>
            <person name="Schmidt T."/>
            <person name="Gabaldon T."/>
            <person name="Lehrach H."/>
            <person name="Weisshaar B."/>
            <person name="Himmelbauer H."/>
        </authorList>
    </citation>
    <scope>NUCLEOTIDE SEQUENCE [LARGE SCALE GENOMIC DNA]</scope>
    <source>
        <tissue evidence="14">Taproot</tissue>
    </source>
</reference>
<accession>A0A0J8BCL6</accession>
<keyword evidence="6 9" id="KW-1015">Disulfide bond</keyword>
<dbReference type="OMA" id="LCKDGCP"/>
<keyword evidence="3 10" id="KW-0064">Aspartyl protease</keyword>
<dbReference type="PANTHER" id="PTHR47966:SF20">
    <property type="entry name" value="ASPARTIC PROTEINASE-LIKE"/>
    <property type="match status" value="1"/>
</dbReference>
<feature type="active site" evidence="8">
    <location>
        <position position="285"/>
    </location>
</feature>
<evidence type="ECO:0000259" key="13">
    <source>
        <dbReference type="PROSITE" id="PS51767"/>
    </source>
</evidence>
<evidence type="ECO:0000256" key="9">
    <source>
        <dbReference type="PIRSR" id="PIRSR601461-2"/>
    </source>
</evidence>
<dbReference type="Gene3D" id="1.10.225.10">
    <property type="entry name" value="Saposin-like"/>
    <property type="match status" value="1"/>
</dbReference>
<dbReference type="eggNOG" id="KOG1339">
    <property type="taxonomic scope" value="Eukaryota"/>
</dbReference>
<evidence type="ECO:0000256" key="2">
    <source>
        <dbReference type="ARBA" id="ARBA00022670"/>
    </source>
</evidence>
<dbReference type="EMBL" id="KQ090248">
    <property type="protein sequence ID" value="KMS98621.1"/>
    <property type="molecule type" value="Genomic_DNA"/>
</dbReference>
<feature type="signal peptide" evidence="11">
    <location>
        <begin position="1"/>
        <end position="32"/>
    </location>
</feature>
<dbReference type="GO" id="GO:0004190">
    <property type="term" value="F:aspartic-type endopeptidase activity"/>
    <property type="evidence" value="ECO:0007669"/>
    <property type="project" value="UniProtKB-KW"/>
</dbReference>
<evidence type="ECO:0000256" key="8">
    <source>
        <dbReference type="PIRSR" id="PIRSR601461-1"/>
    </source>
</evidence>
<organism evidence="14 15">
    <name type="scientific">Beta vulgaris subsp. vulgaris</name>
    <name type="common">Beet</name>
    <dbReference type="NCBI Taxonomy" id="3555"/>
    <lineage>
        <taxon>Eukaryota</taxon>
        <taxon>Viridiplantae</taxon>
        <taxon>Streptophyta</taxon>
        <taxon>Embryophyta</taxon>
        <taxon>Tracheophyta</taxon>
        <taxon>Spermatophyta</taxon>
        <taxon>Magnoliopsida</taxon>
        <taxon>eudicotyledons</taxon>
        <taxon>Gunneridae</taxon>
        <taxon>Pentapetalae</taxon>
        <taxon>Caryophyllales</taxon>
        <taxon>Chenopodiaceae</taxon>
        <taxon>Betoideae</taxon>
        <taxon>Beta</taxon>
    </lineage>
</organism>
<dbReference type="InterPro" id="IPR021109">
    <property type="entry name" value="Peptidase_aspartic_dom_sf"/>
</dbReference>
<dbReference type="InterPro" id="IPR007856">
    <property type="entry name" value="SapB_1"/>
</dbReference>
<dbReference type="InterPro" id="IPR008138">
    <property type="entry name" value="SapB_2"/>
</dbReference>
<dbReference type="PRINTS" id="PR00792">
    <property type="entry name" value="PEPSIN"/>
</dbReference>
<keyword evidence="15" id="KW-1185">Reference proteome</keyword>
<feature type="domain" description="Peptidase A1" evidence="13">
    <location>
        <begin position="79"/>
        <end position="500"/>
    </location>
</feature>
<evidence type="ECO:0000256" key="5">
    <source>
        <dbReference type="ARBA" id="ARBA00023145"/>
    </source>
</evidence>
<feature type="domain" description="Saposin B-type" evidence="12">
    <location>
        <begin position="310"/>
        <end position="350"/>
    </location>
</feature>
<dbReference type="PROSITE" id="PS00141">
    <property type="entry name" value="ASP_PROTEASE"/>
    <property type="match status" value="2"/>
</dbReference>
<dbReference type="InterPro" id="IPR008139">
    <property type="entry name" value="SaposinB_dom"/>
</dbReference>
<dbReference type="SUPFAM" id="SSF47862">
    <property type="entry name" value="Saposin"/>
    <property type="match status" value="1"/>
</dbReference>
<evidence type="ECO:0000256" key="1">
    <source>
        <dbReference type="ARBA" id="ARBA00007447"/>
    </source>
</evidence>
<dbReference type="KEGG" id="bvg:104906932"/>
<dbReference type="GO" id="GO:0006629">
    <property type="term" value="P:lipid metabolic process"/>
    <property type="evidence" value="ECO:0007669"/>
    <property type="project" value="InterPro"/>
</dbReference>